<feature type="domain" description="Squalene cyclase C-terminal" evidence="2">
    <location>
        <begin position="36"/>
        <end position="189"/>
    </location>
</feature>
<organism evidence="3 4">
    <name type="scientific">Tripterygium wilfordii</name>
    <name type="common">Thunder God vine</name>
    <dbReference type="NCBI Taxonomy" id="458696"/>
    <lineage>
        <taxon>Eukaryota</taxon>
        <taxon>Viridiplantae</taxon>
        <taxon>Streptophyta</taxon>
        <taxon>Embryophyta</taxon>
        <taxon>Tracheophyta</taxon>
        <taxon>Spermatophyta</taxon>
        <taxon>Magnoliopsida</taxon>
        <taxon>eudicotyledons</taxon>
        <taxon>Gunneridae</taxon>
        <taxon>Pentapetalae</taxon>
        <taxon>rosids</taxon>
        <taxon>fabids</taxon>
        <taxon>Celastrales</taxon>
        <taxon>Celastraceae</taxon>
        <taxon>Tripterygium</taxon>
    </lineage>
</organism>
<dbReference type="GO" id="GO:0031559">
    <property type="term" value="F:oxidosqualene cyclase activity"/>
    <property type="evidence" value="ECO:0007669"/>
    <property type="project" value="UniProtKB-ARBA"/>
</dbReference>
<protein>
    <submittedName>
        <fullName evidence="3">Cycloartenol synthase 2-like isoform X2</fullName>
    </submittedName>
</protein>
<evidence type="ECO:0000259" key="2">
    <source>
        <dbReference type="Pfam" id="PF13243"/>
    </source>
</evidence>
<name>A0A7J7CWP0_TRIWF</name>
<keyword evidence="1" id="KW-0677">Repeat</keyword>
<evidence type="ECO:0000313" key="4">
    <source>
        <dbReference type="Proteomes" id="UP000593562"/>
    </source>
</evidence>
<proteinExistence type="predicted"/>
<dbReference type="GO" id="GO:0005811">
    <property type="term" value="C:lipid droplet"/>
    <property type="evidence" value="ECO:0007669"/>
    <property type="project" value="InterPro"/>
</dbReference>
<dbReference type="Pfam" id="PF13243">
    <property type="entry name" value="SQHop_cyclase_C"/>
    <property type="match status" value="1"/>
</dbReference>
<gene>
    <name evidence="3" type="ORF">HS088_TW13G01410</name>
</gene>
<dbReference type="InterPro" id="IPR008930">
    <property type="entry name" value="Terpenoid_cyclase/PrenylTrfase"/>
</dbReference>
<dbReference type="SUPFAM" id="SSF48239">
    <property type="entry name" value="Terpenoid cyclases/Protein prenyltransferases"/>
    <property type="match status" value="2"/>
</dbReference>
<evidence type="ECO:0000313" key="3">
    <source>
        <dbReference type="EMBL" id="KAF5738511.1"/>
    </source>
</evidence>
<accession>A0A7J7CWP0</accession>
<dbReference type="PANTHER" id="PTHR11764">
    <property type="entry name" value="TERPENE CYCLASE/MUTASE FAMILY MEMBER"/>
    <property type="match status" value="1"/>
</dbReference>
<dbReference type="PANTHER" id="PTHR11764:SF44">
    <property type="entry name" value="LANOSTEROL SYNTHASE"/>
    <property type="match status" value="1"/>
</dbReference>
<comment type="caution">
    <text evidence="3">The sequence shown here is derived from an EMBL/GenBank/DDBJ whole genome shotgun (WGS) entry which is preliminary data.</text>
</comment>
<dbReference type="Gene3D" id="1.50.10.20">
    <property type="match status" value="2"/>
</dbReference>
<evidence type="ECO:0000256" key="1">
    <source>
        <dbReference type="ARBA" id="ARBA00022737"/>
    </source>
</evidence>
<dbReference type="InterPro" id="IPR018333">
    <property type="entry name" value="Squalene_cyclase"/>
</dbReference>
<reference evidence="3 4" key="1">
    <citation type="journal article" date="2020" name="Nat. Commun.">
        <title>Genome of Tripterygium wilfordii and identification of cytochrome P450 involved in triptolide biosynthesis.</title>
        <authorList>
            <person name="Tu L."/>
            <person name="Su P."/>
            <person name="Zhang Z."/>
            <person name="Gao L."/>
            <person name="Wang J."/>
            <person name="Hu T."/>
            <person name="Zhou J."/>
            <person name="Zhang Y."/>
            <person name="Zhao Y."/>
            <person name="Liu Y."/>
            <person name="Song Y."/>
            <person name="Tong Y."/>
            <person name="Lu Y."/>
            <person name="Yang J."/>
            <person name="Xu C."/>
            <person name="Jia M."/>
            <person name="Peters R.J."/>
            <person name="Huang L."/>
            <person name="Gao W."/>
        </authorList>
    </citation>
    <scope>NUCLEOTIDE SEQUENCE [LARGE SCALE GENOMIC DNA]</scope>
    <source>
        <strain evidence="4">cv. XIE 37</strain>
        <tissue evidence="3">Leaf</tissue>
    </source>
</reference>
<dbReference type="InParanoid" id="A0A7J7CWP0"/>
<sequence>MRFQVMGVYEWSGMNPLPPETWLLPTFLPGYNGAQLWDVAFAVQAILATNLPDEYGSMLKKANYFIKNTQIRKNSYGDLDYWYRHVMKGGWCFSTLDNGWPVSDCTAEGLKSALMLAQMPSHIAGEAIAAEQLYDAVDFILSLQNSNGGFASYELTRSYAWLEMINSAESFADIMIDYQYVECTSAVYTNLEGNKSHIVNTGWAMLALIEAGQEIIGVFNKNCMISCSAYRTIFPIWALGVYRNRVLLPTKLQKMYK</sequence>
<keyword evidence="4" id="KW-1185">Reference proteome</keyword>
<dbReference type="AlphaFoldDB" id="A0A7J7CWP0"/>
<dbReference type="GO" id="GO:0016104">
    <property type="term" value="P:triterpenoid biosynthetic process"/>
    <property type="evidence" value="ECO:0007669"/>
    <property type="project" value="InterPro"/>
</dbReference>
<dbReference type="Proteomes" id="UP000593562">
    <property type="component" value="Unassembled WGS sequence"/>
</dbReference>
<dbReference type="InterPro" id="IPR032696">
    <property type="entry name" value="SQ_cyclase_C"/>
</dbReference>
<dbReference type="EMBL" id="JAAARO010000013">
    <property type="protein sequence ID" value="KAF5738511.1"/>
    <property type="molecule type" value="Genomic_DNA"/>
</dbReference>